<dbReference type="InterPro" id="IPR032710">
    <property type="entry name" value="NTF2-like_dom_sf"/>
</dbReference>
<dbReference type="Gene3D" id="3.10.450.50">
    <property type="match status" value="1"/>
</dbReference>
<proteinExistence type="predicted"/>
<dbReference type="Proteomes" id="UP000184609">
    <property type="component" value="Unassembled WGS sequence"/>
</dbReference>
<dbReference type="EMBL" id="FRXN01000007">
    <property type="protein sequence ID" value="SHO65241.1"/>
    <property type="molecule type" value="Genomic_DNA"/>
</dbReference>
<evidence type="ECO:0000313" key="4">
    <source>
        <dbReference type="Proteomes" id="UP000184609"/>
    </source>
</evidence>
<dbReference type="InterPro" id="IPR027843">
    <property type="entry name" value="DUF4440"/>
</dbReference>
<evidence type="ECO:0000313" key="3">
    <source>
        <dbReference type="EMBL" id="SHO65241.1"/>
    </source>
</evidence>
<reference evidence="4" key="1">
    <citation type="submission" date="2016-12" db="EMBL/GenBank/DDBJ databases">
        <authorList>
            <person name="Varghese N."/>
            <person name="Submissions S."/>
        </authorList>
    </citation>
    <scope>NUCLEOTIDE SEQUENCE [LARGE SCALE GENOMIC DNA]</scope>
    <source>
        <strain evidence="4">DSM 25035</strain>
    </source>
</reference>
<keyword evidence="1" id="KW-0732">Signal</keyword>
<dbReference type="Pfam" id="PF14534">
    <property type="entry name" value="DUF4440"/>
    <property type="match status" value="1"/>
</dbReference>
<protein>
    <recommendedName>
        <fullName evidence="2">DUF4440 domain-containing protein</fullName>
    </recommendedName>
</protein>
<dbReference type="SUPFAM" id="SSF54427">
    <property type="entry name" value="NTF2-like"/>
    <property type="match status" value="1"/>
</dbReference>
<dbReference type="OrthoDB" id="1444594at2"/>
<name>A0A1M7ZK28_9BACT</name>
<gene>
    <name evidence="3" type="ORF">SAMN04488108_3931</name>
</gene>
<organism evidence="3 4">
    <name type="scientific">Algoriphagus zhangzhouensis</name>
    <dbReference type="NCBI Taxonomy" id="1073327"/>
    <lineage>
        <taxon>Bacteria</taxon>
        <taxon>Pseudomonadati</taxon>
        <taxon>Bacteroidota</taxon>
        <taxon>Cytophagia</taxon>
        <taxon>Cytophagales</taxon>
        <taxon>Cyclobacteriaceae</taxon>
        <taxon>Algoriphagus</taxon>
    </lineage>
</organism>
<keyword evidence="4" id="KW-1185">Reference proteome</keyword>
<accession>A0A1M7ZK28</accession>
<dbReference type="STRING" id="1073327.SAMN04488108_3931"/>
<sequence length="147" mass="16600">MKALFLSLLFFLPAFVFAQISDVQKESSLKINQLIHAYSKAREAKDYELLKSILTENVDQLVSNGEWRNGINEAIEGMMASSTSNPGERSLEVEKIKFLSDEIAVVDCRYLISVPNGDQRKLWSSFVVVLSKKTWKISAIRNMNPGN</sequence>
<feature type="chain" id="PRO_5011980426" description="DUF4440 domain-containing protein" evidence="1">
    <location>
        <begin position="19"/>
        <end position="147"/>
    </location>
</feature>
<dbReference type="AlphaFoldDB" id="A0A1M7ZK28"/>
<evidence type="ECO:0000256" key="1">
    <source>
        <dbReference type="SAM" id="SignalP"/>
    </source>
</evidence>
<feature type="signal peptide" evidence="1">
    <location>
        <begin position="1"/>
        <end position="18"/>
    </location>
</feature>
<dbReference type="RefSeq" id="WP_073573535.1">
    <property type="nucleotide sequence ID" value="NZ_FRXN01000007.1"/>
</dbReference>
<evidence type="ECO:0000259" key="2">
    <source>
        <dbReference type="Pfam" id="PF14534"/>
    </source>
</evidence>
<feature type="domain" description="DUF4440" evidence="2">
    <location>
        <begin position="31"/>
        <end position="137"/>
    </location>
</feature>